<feature type="binding site" description="axial binding residue" evidence="7">
    <location>
        <position position="384"/>
    </location>
    <ligand>
        <name>heme</name>
        <dbReference type="ChEBI" id="CHEBI:30413"/>
    </ligand>
    <ligandPart>
        <name>Fe</name>
        <dbReference type="ChEBI" id="CHEBI:18248"/>
    </ligandPart>
</feature>
<proteinExistence type="inferred from homology"/>
<name>Q9RTN4_DEIRA</name>
<keyword evidence="2 7" id="KW-0349">Heme</keyword>
<dbReference type="GO" id="GO:0004497">
    <property type="term" value="F:monooxygenase activity"/>
    <property type="evidence" value="ECO:0007669"/>
    <property type="project" value="UniProtKB-KW"/>
</dbReference>
<dbReference type="InterPro" id="IPR036396">
    <property type="entry name" value="Cyt_P450_sf"/>
</dbReference>
<evidence type="ECO:0000256" key="4">
    <source>
        <dbReference type="ARBA" id="ARBA00023002"/>
    </source>
</evidence>
<evidence type="ECO:0000313" key="10">
    <source>
        <dbReference type="Proteomes" id="UP000002524"/>
    </source>
</evidence>
<accession>Q9RTN4</accession>
<evidence type="ECO:0000256" key="5">
    <source>
        <dbReference type="ARBA" id="ARBA00023004"/>
    </source>
</evidence>
<dbReference type="KEGG" id="dra:DR_1723"/>
<evidence type="ECO:0000256" key="3">
    <source>
        <dbReference type="ARBA" id="ARBA00022723"/>
    </source>
</evidence>
<dbReference type="SUPFAM" id="SSF48264">
    <property type="entry name" value="Cytochrome P450"/>
    <property type="match status" value="1"/>
</dbReference>
<dbReference type="GeneID" id="69517961"/>
<gene>
    <name evidence="9" type="ordered locus">DR_1723</name>
</gene>
<dbReference type="eggNOG" id="COG2124">
    <property type="taxonomic scope" value="Bacteria"/>
</dbReference>
<dbReference type="PROSITE" id="PS00086">
    <property type="entry name" value="CYTOCHROME_P450"/>
    <property type="match status" value="1"/>
</dbReference>
<dbReference type="GO" id="GO:0005506">
    <property type="term" value="F:iron ion binding"/>
    <property type="evidence" value="ECO:0007669"/>
    <property type="project" value="InterPro"/>
</dbReference>
<dbReference type="AlphaFoldDB" id="Q9RTN4"/>
<protein>
    <submittedName>
        <fullName evidence="9">Cytochrome P450</fullName>
    </submittedName>
</protein>
<dbReference type="STRING" id="243230.DR_1723"/>
<keyword evidence="6 8" id="KW-0503">Monooxygenase</keyword>
<evidence type="ECO:0000256" key="6">
    <source>
        <dbReference type="ARBA" id="ARBA00023033"/>
    </source>
</evidence>
<keyword evidence="10" id="KW-1185">Reference proteome</keyword>
<dbReference type="Proteomes" id="UP000002524">
    <property type="component" value="Chromosome 1"/>
</dbReference>
<dbReference type="GO" id="GO:0020037">
    <property type="term" value="F:heme binding"/>
    <property type="evidence" value="ECO:0007669"/>
    <property type="project" value="InterPro"/>
</dbReference>
<dbReference type="PIR" id="H75360">
    <property type="entry name" value="H75360"/>
</dbReference>
<dbReference type="PRINTS" id="PR00385">
    <property type="entry name" value="P450"/>
</dbReference>
<dbReference type="PRINTS" id="PR00465">
    <property type="entry name" value="EP450IV"/>
</dbReference>
<evidence type="ECO:0000256" key="2">
    <source>
        <dbReference type="ARBA" id="ARBA00022617"/>
    </source>
</evidence>
<dbReference type="CDD" id="cd00302">
    <property type="entry name" value="cytochrome_P450"/>
    <property type="match status" value="1"/>
</dbReference>
<dbReference type="OrthoDB" id="9764248at2"/>
<evidence type="ECO:0000256" key="7">
    <source>
        <dbReference type="PIRSR" id="PIRSR602403-1"/>
    </source>
</evidence>
<evidence type="ECO:0000256" key="1">
    <source>
        <dbReference type="ARBA" id="ARBA00010617"/>
    </source>
</evidence>
<keyword evidence="5 7" id="KW-0408">Iron</keyword>
<dbReference type="InterPro" id="IPR002403">
    <property type="entry name" value="Cyt_P450_E_grp-IV"/>
</dbReference>
<comment type="similarity">
    <text evidence="1 8">Belongs to the cytochrome P450 family.</text>
</comment>
<dbReference type="PATRIC" id="fig|243230.17.peg.1933"/>
<dbReference type="InParanoid" id="Q9RTN4"/>
<dbReference type="PANTHER" id="PTHR24291">
    <property type="entry name" value="CYTOCHROME P450 FAMILY 4"/>
    <property type="match status" value="1"/>
</dbReference>
<dbReference type="EMBL" id="AE000513">
    <property type="protein sequence ID" value="AAF11281.1"/>
    <property type="molecule type" value="Genomic_DNA"/>
</dbReference>
<evidence type="ECO:0000313" key="9">
    <source>
        <dbReference type="EMBL" id="AAF11281.1"/>
    </source>
</evidence>
<dbReference type="PANTHER" id="PTHR24291:SF50">
    <property type="entry name" value="BIFUNCTIONAL ALBAFLAVENONE MONOOXYGENASE_TERPENE SYNTHASE"/>
    <property type="match status" value="1"/>
</dbReference>
<sequence>MVPAPPFLGHAAEMGTIKLRPFLTRCYQAYGPVFQLTVPGQKITVLAGPEANLFAMKEGHRVLRSLEAWRDNDHEMGSDRSMISLDGAEHRAYRRVEGRAFARSFFAAGLRPALAVLAEDLAPFQPGDVLPVATWCKKTITEQLARMAVGGTVRPYLPDLLHFIQTALQVTVNRQLPPAVLRLPKYRRAKARIFQMVDDLIEDHRQNPPEKSGRAPDLIDDVLADQQVNPERWEHPDVRLAALGAFIAGMDTAANSLAFVLYRMHLHSEFLPALRAEADALFRDGPPTAEALGRSPLLHRFVMETLRVHPIAPALSRTLTEDVEFAGHRIPAGTPVIIGTTVPHGLPELFPDPEHFDPGRFAPGRAEHRQPGAYAPFGVGSHTCAGSGMAEGLIMLGAAAALRTLDLSLEPDYVLRQTAKPTPSLDNKLQLRVNAVRHNPVFLVH</sequence>
<comment type="cofactor">
    <cofactor evidence="7">
        <name>heme</name>
        <dbReference type="ChEBI" id="CHEBI:30413"/>
    </cofactor>
</comment>
<dbReference type="EnsemblBacteria" id="AAF11281">
    <property type="protein sequence ID" value="AAF11281"/>
    <property type="gene ID" value="DR_1723"/>
</dbReference>
<dbReference type="InterPro" id="IPR001128">
    <property type="entry name" value="Cyt_P450"/>
</dbReference>
<organism evidence="9 10">
    <name type="scientific">Deinococcus radiodurans (strain ATCC 13939 / DSM 20539 / JCM 16871 / CCUG 27074 / LMG 4051 / NBRC 15346 / NCIMB 9279 / VKM B-1422 / R1)</name>
    <dbReference type="NCBI Taxonomy" id="243230"/>
    <lineage>
        <taxon>Bacteria</taxon>
        <taxon>Thermotogati</taxon>
        <taxon>Deinococcota</taxon>
        <taxon>Deinococci</taxon>
        <taxon>Deinococcales</taxon>
        <taxon>Deinococcaceae</taxon>
        <taxon>Deinococcus</taxon>
    </lineage>
</organism>
<dbReference type="Pfam" id="PF00067">
    <property type="entry name" value="p450"/>
    <property type="match status" value="1"/>
</dbReference>
<keyword evidence="4 8" id="KW-0560">Oxidoreductase</keyword>
<reference evidence="9 10" key="1">
    <citation type="journal article" date="1999" name="Science">
        <title>Genome sequence of the radioresistant bacterium Deinococcus radiodurans R1.</title>
        <authorList>
            <person name="White O."/>
            <person name="Eisen J.A."/>
            <person name="Heidelberg J.F."/>
            <person name="Hickey E.K."/>
            <person name="Peterson J.D."/>
            <person name="Dodson R.J."/>
            <person name="Haft D.H."/>
            <person name="Gwinn M.L."/>
            <person name="Nelson W.C."/>
            <person name="Richardson D.L."/>
            <person name="Moffat K.S."/>
            <person name="Qin H."/>
            <person name="Jiang L."/>
            <person name="Pamphile W."/>
            <person name="Crosby M."/>
            <person name="Shen M."/>
            <person name="Vamathevan J.J."/>
            <person name="Lam P."/>
            <person name="McDonald L."/>
            <person name="Utterback T."/>
            <person name="Zalewski C."/>
            <person name="Makarova K.S."/>
            <person name="Aravind L."/>
            <person name="Daly M.J."/>
            <person name="Minton K.W."/>
            <person name="Fleischmann R.D."/>
            <person name="Ketchum K.A."/>
            <person name="Nelson K.E."/>
            <person name="Salzberg S."/>
            <person name="Smith H.O."/>
            <person name="Venter J.C."/>
            <person name="Fraser C.M."/>
        </authorList>
    </citation>
    <scope>NUCLEOTIDE SEQUENCE [LARGE SCALE GENOMIC DNA]</scope>
    <source>
        <strain evidence="10">ATCC 13939 / DSM 20539 / JCM 16871 / LMG 4051 / NBRC 15346 / NCIMB 9279 / R1 / VKM B-1422</strain>
    </source>
</reference>
<evidence type="ECO:0000256" key="8">
    <source>
        <dbReference type="RuleBase" id="RU000461"/>
    </source>
</evidence>
<dbReference type="InterPro" id="IPR050196">
    <property type="entry name" value="Cytochrome_P450_Monoox"/>
</dbReference>
<dbReference type="PaxDb" id="243230-DR_1723"/>
<keyword evidence="3 7" id="KW-0479">Metal-binding</keyword>
<dbReference type="InterPro" id="IPR017972">
    <property type="entry name" value="Cyt_P450_CS"/>
</dbReference>
<dbReference type="HOGENOM" id="CLU_001570_5_1_0"/>
<dbReference type="GO" id="GO:0016705">
    <property type="term" value="F:oxidoreductase activity, acting on paired donors, with incorporation or reduction of molecular oxygen"/>
    <property type="evidence" value="ECO:0007669"/>
    <property type="project" value="InterPro"/>
</dbReference>
<dbReference type="GO" id="GO:0016491">
    <property type="term" value="F:oxidoreductase activity"/>
    <property type="evidence" value="ECO:0000318"/>
    <property type="project" value="GO_Central"/>
</dbReference>
<dbReference type="Gene3D" id="1.10.630.10">
    <property type="entry name" value="Cytochrome P450"/>
    <property type="match status" value="1"/>
</dbReference>
<dbReference type="RefSeq" id="WP_010888358.1">
    <property type="nucleotide sequence ID" value="NC_001263.1"/>
</dbReference>